<dbReference type="AlphaFoldDB" id="A0A5S9ILX7"/>
<dbReference type="InterPro" id="IPR036097">
    <property type="entry name" value="HisK_dim/P_sf"/>
</dbReference>
<reference evidence="11 12" key="1">
    <citation type="submission" date="2019-08" db="EMBL/GenBank/DDBJ databases">
        <title>Complete genome sequence of Candidatus Uab amorphum.</title>
        <authorList>
            <person name="Shiratori T."/>
            <person name="Suzuki S."/>
            <person name="Kakizawa Y."/>
            <person name="Ishida K."/>
        </authorList>
    </citation>
    <scope>NUCLEOTIDE SEQUENCE [LARGE SCALE GENOMIC DNA]</scope>
    <source>
        <strain evidence="11 12">SRT547</strain>
    </source>
</reference>
<dbReference type="Pfam" id="PF08448">
    <property type="entry name" value="PAS_4"/>
    <property type="match status" value="1"/>
</dbReference>
<evidence type="ECO:0000256" key="4">
    <source>
        <dbReference type="ARBA" id="ARBA00022679"/>
    </source>
</evidence>
<evidence type="ECO:0000256" key="3">
    <source>
        <dbReference type="ARBA" id="ARBA00022553"/>
    </source>
</evidence>
<dbReference type="PRINTS" id="PR00344">
    <property type="entry name" value="BCTRLSENSOR"/>
</dbReference>
<evidence type="ECO:0000313" key="12">
    <source>
        <dbReference type="Proteomes" id="UP000326354"/>
    </source>
</evidence>
<feature type="region of interest" description="Disordered" evidence="9">
    <location>
        <begin position="1"/>
        <end position="43"/>
    </location>
</feature>
<keyword evidence="12" id="KW-1185">Reference proteome</keyword>
<dbReference type="InterPro" id="IPR003661">
    <property type="entry name" value="HisK_dim/P_dom"/>
</dbReference>
<proteinExistence type="predicted"/>
<evidence type="ECO:0000256" key="5">
    <source>
        <dbReference type="ARBA" id="ARBA00022741"/>
    </source>
</evidence>
<dbReference type="SMART" id="SM00387">
    <property type="entry name" value="HATPase_c"/>
    <property type="match status" value="1"/>
</dbReference>
<protein>
    <recommendedName>
        <fullName evidence="2">histidine kinase</fullName>
        <ecNumber evidence="2">2.7.13.3</ecNumber>
    </recommendedName>
</protein>
<dbReference type="CDD" id="cd00130">
    <property type="entry name" value="PAS"/>
    <property type="match status" value="1"/>
</dbReference>
<evidence type="ECO:0000256" key="2">
    <source>
        <dbReference type="ARBA" id="ARBA00012438"/>
    </source>
</evidence>
<dbReference type="InterPro" id="IPR035965">
    <property type="entry name" value="PAS-like_dom_sf"/>
</dbReference>
<keyword evidence="7" id="KW-0067">ATP-binding</keyword>
<organism evidence="11 12">
    <name type="scientific">Uabimicrobium amorphum</name>
    <dbReference type="NCBI Taxonomy" id="2596890"/>
    <lineage>
        <taxon>Bacteria</taxon>
        <taxon>Pseudomonadati</taxon>
        <taxon>Planctomycetota</taxon>
        <taxon>Candidatus Uabimicrobiia</taxon>
        <taxon>Candidatus Uabimicrobiales</taxon>
        <taxon>Candidatus Uabimicrobiaceae</taxon>
        <taxon>Candidatus Uabimicrobium</taxon>
    </lineage>
</organism>
<dbReference type="RefSeq" id="WP_151967220.1">
    <property type="nucleotide sequence ID" value="NZ_AP019860.1"/>
</dbReference>
<feature type="compositionally biased region" description="Basic residues" evidence="9">
    <location>
        <begin position="1"/>
        <end position="35"/>
    </location>
</feature>
<evidence type="ECO:0000256" key="7">
    <source>
        <dbReference type="ARBA" id="ARBA00022840"/>
    </source>
</evidence>
<dbReference type="Gene3D" id="3.30.565.10">
    <property type="entry name" value="Histidine kinase-like ATPase, C-terminal domain"/>
    <property type="match status" value="1"/>
</dbReference>
<feature type="domain" description="Histidine kinase" evidence="10">
    <location>
        <begin position="191"/>
        <end position="402"/>
    </location>
</feature>
<dbReference type="SUPFAM" id="SSF55874">
    <property type="entry name" value="ATPase domain of HSP90 chaperone/DNA topoisomerase II/histidine kinase"/>
    <property type="match status" value="1"/>
</dbReference>
<keyword evidence="6 11" id="KW-0418">Kinase</keyword>
<evidence type="ECO:0000259" key="10">
    <source>
        <dbReference type="PROSITE" id="PS50109"/>
    </source>
</evidence>
<evidence type="ECO:0000313" key="11">
    <source>
        <dbReference type="EMBL" id="BBM82995.1"/>
    </source>
</evidence>
<dbReference type="EMBL" id="AP019860">
    <property type="protein sequence ID" value="BBM82995.1"/>
    <property type="molecule type" value="Genomic_DNA"/>
</dbReference>
<dbReference type="CDD" id="cd00082">
    <property type="entry name" value="HisKA"/>
    <property type="match status" value="1"/>
</dbReference>
<dbReference type="Pfam" id="PF02518">
    <property type="entry name" value="HATPase_c"/>
    <property type="match status" value="1"/>
</dbReference>
<dbReference type="GO" id="GO:0000155">
    <property type="term" value="F:phosphorelay sensor kinase activity"/>
    <property type="evidence" value="ECO:0007669"/>
    <property type="project" value="InterPro"/>
</dbReference>
<dbReference type="OrthoDB" id="9815750at2"/>
<dbReference type="Proteomes" id="UP000326354">
    <property type="component" value="Chromosome"/>
</dbReference>
<keyword evidence="4" id="KW-0808">Transferase</keyword>
<dbReference type="KEGG" id="uam:UABAM_01338"/>
<dbReference type="PANTHER" id="PTHR43065">
    <property type="entry name" value="SENSOR HISTIDINE KINASE"/>
    <property type="match status" value="1"/>
</dbReference>
<keyword evidence="8" id="KW-0902">Two-component regulatory system</keyword>
<dbReference type="SUPFAM" id="SSF55785">
    <property type="entry name" value="PYP-like sensor domain (PAS domain)"/>
    <property type="match status" value="1"/>
</dbReference>
<dbReference type="InterPro" id="IPR000014">
    <property type="entry name" value="PAS"/>
</dbReference>
<dbReference type="Gene3D" id="3.30.450.20">
    <property type="entry name" value="PAS domain"/>
    <property type="match status" value="1"/>
</dbReference>
<dbReference type="GO" id="GO:0005524">
    <property type="term" value="F:ATP binding"/>
    <property type="evidence" value="ECO:0007669"/>
    <property type="project" value="UniProtKB-KW"/>
</dbReference>
<dbReference type="Gene3D" id="1.10.287.130">
    <property type="match status" value="1"/>
</dbReference>
<evidence type="ECO:0000256" key="8">
    <source>
        <dbReference type="ARBA" id="ARBA00023012"/>
    </source>
</evidence>
<dbReference type="InterPro" id="IPR036890">
    <property type="entry name" value="HATPase_C_sf"/>
</dbReference>
<dbReference type="Pfam" id="PF00512">
    <property type="entry name" value="HisKA"/>
    <property type="match status" value="1"/>
</dbReference>
<keyword evidence="3" id="KW-0597">Phosphoprotein</keyword>
<evidence type="ECO:0000256" key="1">
    <source>
        <dbReference type="ARBA" id="ARBA00000085"/>
    </source>
</evidence>
<dbReference type="SMART" id="SM00388">
    <property type="entry name" value="HisKA"/>
    <property type="match status" value="1"/>
</dbReference>
<dbReference type="InterPro" id="IPR013656">
    <property type="entry name" value="PAS_4"/>
</dbReference>
<sequence length="403" mass="45636">MAAKKTTKSKSATKSKSTKSKSTTKPKSTKSKSTTKPKSTTNSKKHEEYDVIKLFAESINHNIAVTDTQEKIIIWNSRIESQFAQKEQAMGQPLKELFPRFQEEFRGQILADMISTDVIKKGKTHEFSRYPLETKSQKIRYFDLQFSPFKNNNGEIIGCIMTMIDATDKIYMENQLVRNARTTSLANLGASIAHEIRNPLNSISLNIQLIKEDMESSNSQTETLEIIDNVLYEINRLNKIIKNFLSFSRPPEPTFVEADINDVIRRVLSLLREEARQSGVEIISNLGRVSKSFVDPDQISQAVYNIALNAIQEMQKEEGGILEVSTLSVDEYILIEIKDNGPSLQMENKSQLFDLFFTTKEEGTGLGLPIANRIIERHEGRIVAENNLDQGACFSIYIPVVKK</sequence>
<gene>
    <name evidence="11" type="ORF">UABAM_01338</name>
</gene>
<dbReference type="EC" id="2.7.13.3" evidence="2"/>
<dbReference type="InterPro" id="IPR003594">
    <property type="entry name" value="HATPase_dom"/>
</dbReference>
<accession>A0A5S9ILX7</accession>
<evidence type="ECO:0000256" key="6">
    <source>
        <dbReference type="ARBA" id="ARBA00022777"/>
    </source>
</evidence>
<dbReference type="InterPro" id="IPR004358">
    <property type="entry name" value="Sig_transdc_His_kin-like_C"/>
</dbReference>
<dbReference type="InterPro" id="IPR005467">
    <property type="entry name" value="His_kinase_dom"/>
</dbReference>
<keyword evidence="5" id="KW-0547">Nucleotide-binding</keyword>
<dbReference type="PANTHER" id="PTHR43065:SF10">
    <property type="entry name" value="PEROXIDE STRESS-ACTIVATED HISTIDINE KINASE MAK3"/>
    <property type="match status" value="1"/>
</dbReference>
<dbReference type="PROSITE" id="PS50109">
    <property type="entry name" value="HIS_KIN"/>
    <property type="match status" value="1"/>
</dbReference>
<evidence type="ECO:0000256" key="9">
    <source>
        <dbReference type="SAM" id="MobiDB-lite"/>
    </source>
</evidence>
<dbReference type="SUPFAM" id="SSF47384">
    <property type="entry name" value="Homodimeric domain of signal transducing histidine kinase"/>
    <property type="match status" value="1"/>
</dbReference>
<name>A0A5S9ILX7_UABAM</name>
<comment type="catalytic activity">
    <reaction evidence="1">
        <text>ATP + protein L-histidine = ADP + protein N-phospho-L-histidine.</text>
        <dbReference type="EC" id="2.7.13.3"/>
    </reaction>
</comment>